<evidence type="ECO:0000256" key="7">
    <source>
        <dbReference type="ARBA" id="ARBA00022692"/>
    </source>
</evidence>
<dbReference type="GO" id="GO:0016020">
    <property type="term" value="C:membrane"/>
    <property type="evidence" value="ECO:0007669"/>
    <property type="project" value="UniProtKB-SubCell"/>
</dbReference>
<feature type="active site" description="Proton acceptor" evidence="13">
    <location>
        <position position="673"/>
    </location>
</feature>
<keyword evidence="10 12" id="KW-0560">Oxidoreductase</keyword>
<comment type="catalytic activity">
    <reaction evidence="1 12">
        <text>a long-chain primary fatty alcohol + O2 = a long-chain fatty aldehyde + H2O2</text>
        <dbReference type="Rhea" id="RHEA:22756"/>
        <dbReference type="ChEBI" id="CHEBI:15379"/>
        <dbReference type="ChEBI" id="CHEBI:16240"/>
        <dbReference type="ChEBI" id="CHEBI:17176"/>
        <dbReference type="ChEBI" id="CHEBI:77396"/>
        <dbReference type="EC" id="1.1.3.20"/>
    </reaction>
</comment>
<feature type="binding site" evidence="14">
    <location>
        <begin position="232"/>
        <end position="247"/>
    </location>
    <ligand>
        <name>FAD</name>
        <dbReference type="ChEBI" id="CHEBI:57692"/>
    </ligand>
</feature>
<dbReference type="Pfam" id="PF00732">
    <property type="entry name" value="GMC_oxred_N"/>
    <property type="match status" value="1"/>
</dbReference>
<dbReference type="SUPFAM" id="SSF51905">
    <property type="entry name" value="FAD/NAD(P)-binding domain"/>
    <property type="match status" value="1"/>
</dbReference>
<evidence type="ECO:0000256" key="6">
    <source>
        <dbReference type="ARBA" id="ARBA00022630"/>
    </source>
</evidence>
<evidence type="ECO:0000259" key="15">
    <source>
        <dbReference type="Pfam" id="PF00732"/>
    </source>
</evidence>
<feature type="domain" description="Glucose-methanol-choline oxidoreductase C-terminal" evidence="16">
    <location>
        <begin position="594"/>
        <end position="725"/>
    </location>
</feature>
<dbReference type="PANTHER" id="PTHR46056:SF10">
    <property type="entry name" value="LONG-CHAIN-ALCOHOL OXIDASE FAO3"/>
    <property type="match status" value="1"/>
</dbReference>
<keyword evidence="11 12" id="KW-0472">Membrane</keyword>
<dbReference type="AlphaFoldDB" id="A0AAE1M976"/>
<dbReference type="GO" id="GO:0046577">
    <property type="term" value="F:long-chain-alcohol oxidase activity"/>
    <property type="evidence" value="ECO:0007669"/>
    <property type="project" value="UniProtKB-EC"/>
</dbReference>
<dbReference type="PANTHER" id="PTHR46056">
    <property type="entry name" value="LONG-CHAIN-ALCOHOL OXIDASE"/>
    <property type="match status" value="1"/>
</dbReference>
<protein>
    <recommendedName>
        <fullName evidence="5 12">Long-chain-alcohol oxidase</fullName>
        <ecNumber evidence="5 12">1.1.3.20</ecNumber>
    </recommendedName>
</protein>
<name>A0AAE1M976_9FABA</name>
<keyword evidence="18" id="KW-1185">Reference proteome</keyword>
<evidence type="ECO:0000313" key="17">
    <source>
        <dbReference type="EMBL" id="KAK4258397.1"/>
    </source>
</evidence>
<dbReference type="PIRSF" id="PIRSF028937">
    <property type="entry name" value="Lg_Ch_AO"/>
    <property type="match status" value="1"/>
</dbReference>
<gene>
    <name evidence="17" type="ORF">QN277_007852</name>
</gene>
<evidence type="ECO:0000256" key="1">
    <source>
        <dbReference type="ARBA" id="ARBA00000920"/>
    </source>
</evidence>
<keyword evidence="9" id="KW-1133">Transmembrane helix</keyword>
<dbReference type="InterPro" id="IPR000172">
    <property type="entry name" value="GMC_OxRdtase_N"/>
</dbReference>
<reference evidence="17" key="1">
    <citation type="submission" date="2023-10" db="EMBL/GenBank/DDBJ databases">
        <title>Chromosome-level genome of the transformable northern wattle, Acacia crassicarpa.</title>
        <authorList>
            <person name="Massaro I."/>
            <person name="Sinha N.R."/>
            <person name="Poethig S."/>
            <person name="Leichty A.R."/>
        </authorList>
    </citation>
    <scope>NUCLEOTIDE SEQUENCE</scope>
    <source>
        <strain evidence="17">Acra3RX</strain>
        <tissue evidence="17">Leaf</tissue>
    </source>
</reference>
<evidence type="ECO:0000256" key="3">
    <source>
        <dbReference type="ARBA" id="ARBA00004370"/>
    </source>
</evidence>
<dbReference type="Gene3D" id="3.50.50.60">
    <property type="entry name" value="FAD/NAD(P)-binding domain"/>
    <property type="match status" value="2"/>
</dbReference>
<proteinExistence type="inferred from homology"/>
<evidence type="ECO:0000256" key="4">
    <source>
        <dbReference type="ARBA" id="ARBA00010790"/>
    </source>
</evidence>
<feature type="domain" description="Glucose-methanol-choline oxidoreductase N-terminal" evidence="15">
    <location>
        <begin position="279"/>
        <end position="501"/>
    </location>
</feature>
<keyword evidence="7" id="KW-0812">Transmembrane</keyword>
<evidence type="ECO:0000256" key="2">
    <source>
        <dbReference type="ARBA" id="ARBA00003842"/>
    </source>
</evidence>
<evidence type="ECO:0000256" key="9">
    <source>
        <dbReference type="ARBA" id="ARBA00022989"/>
    </source>
</evidence>
<accession>A0AAE1M976</accession>
<keyword evidence="8 14" id="KW-0274">FAD</keyword>
<keyword evidence="6" id="KW-0285">Flavoprotein</keyword>
<dbReference type="EMBL" id="JAWXYG010000012">
    <property type="protein sequence ID" value="KAK4258397.1"/>
    <property type="molecule type" value="Genomic_DNA"/>
</dbReference>
<evidence type="ECO:0000259" key="16">
    <source>
        <dbReference type="Pfam" id="PF05199"/>
    </source>
</evidence>
<dbReference type="Pfam" id="PF05199">
    <property type="entry name" value="GMC_oxred_C"/>
    <property type="match status" value="1"/>
</dbReference>
<evidence type="ECO:0000256" key="14">
    <source>
        <dbReference type="PIRSR" id="PIRSR028937-2"/>
    </source>
</evidence>
<dbReference type="InterPro" id="IPR036188">
    <property type="entry name" value="FAD/NAD-bd_sf"/>
</dbReference>
<dbReference type="InterPro" id="IPR007867">
    <property type="entry name" value="GMC_OxRtase_C"/>
</dbReference>
<sequence>MERESHFLLRGRRREWSSKHSPLSSAEMESLGSICEALLPPLSPPSHYSDEQIRLFWHSSASQLSVTHQVAEMLVKRAIIEALILVRVILWMLATRLGTLLLCGSLCFTDAWPFINNFSNISLEKREKIVQKWLKHRFLTPIRLAFLYIKVLCVWVFFSQVDENGENPAWKAIGYEVSAELKNKSNFDKERPLEKGMVEAMYETNSSLPISLSQKGLKVVTDAKSNVLRVKCDAVIVGSGCGGGVAAAVLASSGLKVLVLEKGNYFTAMDYSSLEGPSMDELYESGGTMASLDGNMAILAGSTVGGGSAINWSASIRTPEYVLKEWAEEHKLSLFGSSEYVSAMDLVCERIGVTDKCSMEGLQNQALRKGCKNLGLQVDYVPRNSSEDHNCGLCNYGCRQGNKKGTQTTWLVDAVKHGAVILTGFKAERFVLQNNKAGKCGRKKKCLGVMAKSLTKNITWRIQIEARVTISAAGALFTPPLMISSGLRNKSIGKNLHMHPVLMAWGYFPDSVSDLNGKCYEGGIITSVHKVLSGDSKVRAIVETPALGPGAFASLFPWVSGLDFKETMLKYSRTVHFITIINDKGSGEVRREGRVRYHLDEEDKENLKAGLKQALRILIGAGAIEVGTHQSDGQRIKCKGTSEKEVNEFLDSIYVAGGPMSVEEKWNLCGSAHQMASCRMGKSEKEGGVDENGQSWEAEGLFVCDASLLPTAIGVNPMITIQSTAYCIAKRIVEYFPK</sequence>
<comment type="similarity">
    <text evidence="4 12">Belongs to the GMC oxidoreductase family.</text>
</comment>
<dbReference type="Proteomes" id="UP001293593">
    <property type="component" value="Unassembled WGS sequence"/>
</dbReference>
<evidence type="ECO:0000256" key="11">
    <source>
        <dbReference type="ARBA" id="ARBA00023136"/>
    </source>
</evidence>
<comment type="caution">
    <text evidence="17">The sequence shown here is derived from an EMBL/GenBank/DDBJ whole genome shotgun (WGS) entry which is preliminary data.</text>
</comment>
<evidence type="ECO:0000256" key="13">
    <source>
        <dbReference type="PIRSR" id="PIRSR028937-1"/>
    </source>
</evidence>
<evidence type="ECO:0000256" key="5">
    <source>
        <dbReference type="ARBA" id="ARBA00013125"/>
    </source>
</evidence>
<evidence type="ECO:0000256" key="10">
    <source>
        <dbReference type="ARBA" id="ARBA00023002"/>
    </source>
</evidence>
<comment type="subcellular location">
    <subcellularLocation>
        <location evidence="3 12">Membrane</location>
    </subcellularLocation>
</comment>
<evidence type="ECO:0000256" key="12">
    <source>
        <dbReference type="PIRNR" id="PIRNR028937"/>
    </source>
</evidence>
<organism evidence="17 18">
    <name type="scientific">Acacia crassicarpa</name>
    <name type="common">northern wattle</name>
    <dbReference type="NCBI Taxonomy" id="499986"/>
    <lineage>
        <taxon>Eukaryota</taxon>
        <taxon>Viridiplantae</taxon>
        <taxon>Streptophyta</taxon>
        <taxon>Embryophyta</taxon>
        <taxon>Tracheophyta</taxon>
        <taxon>Spermatophyta</taxon>
        <taxon>Magnoliopsida</taxon>
        <taxon>eudicotyledons</taxon>
        <taxon>Gunneridae</taxon>
        <taxon>Pentapetalae</taxon>
        <taxon>rosids</taxon>
        <taxon>fabids</taxon>
        <taxon>Fabales</taxon>
        <taxon>Fabaceae</taxon>
        <taxon>Caesalpinioideae</taxon>
        <taxon>mimosoid clade</taxon>
        <taxon>Acacieae</taxon>
        <taxon>Acacia</taxon>
    </lineage>
</organism>
<dbReference type="GO" id="GO:0050660">
    <property type="term" value="F:flavin adenine dinucleotide binding"/>
    <property type="evidence" value="ECO:0007669"/>
    <property type="project" value="InterPro"/>
</dbReference>
<evidence type="ECO:0000256" key="8">
    <source>
        <dbReference type="ARBA" id="ARBA00022827"/>
    </source>
</evidence>
<evidence type="ECO:0000313" key="18">
    <source>
        <dbReference type="Proteomes" id="UP001293593"/>
    </source>
</evidence>
<comment type="function">
    <text evidence="2 12">Long-chain fatty alcohol oxidase involved in the omega-oxidation pathway of lipid degradation.</text>
</comment>
<dbReference type="InterPro" id="IPR012400">
    <property type="entry name" value="Long_Oxdase"/>
</dbReference>
<dbReference type="EC" id="1.1.3.20" evidence="5 12"/>
<dbReference type="Pfam" id="PF13450">
    <property type="entry name" value="NAD_binding_8"/>
    <property type="match status" value="1"/>
</dbReference>